<feature type="transmembrane region" description="Helical" evidence="1">
    <location>
        <begin position="96"/>
        <end position="116"/>
    </location>
</feature>
<accession>A0A974HZN4</accession>
<evidence type="ECO:0000256" key="1">
    <source>
        <dbReference type="SAM" id="Phobius"/>
    </source>
</evidence>
<sequence length="117" mass="13704">MSSWVFFQLLWHYVQYALLCVDVSIRSTIVSLLSSSYHEFQKILCLCIIWGSESNAISWNICKCGLVTSHLWERKVFNPRNYKPPNNVFHNKSTNICFCFIMNVISIIIFCIVLVYI</sequence>
<dbReference type="EMBL" id="CM004468">
    <property type="protein sequence ID" value="OCT95791.1"/>
    <property type="molecule type" value="Genomic_DNA"/>
</dbReference>
<gene>
    <name evidence="2" type="ORF">XELAEV_18013479mg</name>
</gene>
<keyword evidence="1" id="KW-1133">Transmembrane helix</keyword>
<evidence type="ECO:0000313" key="3">
    <source>
        <dbReference type="Proteomes" id="UP000694892"/>
    </source>
</evidence>
<keyword evidence="1" id="KW-0812">Transmembrane</keyword>
<keyword evidence="1" id="KW-0472">Membrane</keyword>
<dbReference type="AlphaFoldDB" id="A0A974HZN4"/>
<evidence type="ECO:0000313" key="2">
    <source>
        <dbReference type="EMBL" id="OCT95791.1"/>
    </source>
</evidence>
<dbReference type="Proteomes" id="UP000694892">
    <property type="component" value="Chromosome 2L"/>
</dbReference>
<protein>
    <submittedName>
        <fullName evidence="2">Uncharacterized protein</fullName>
    </submittedName>
</protein>
<organism evidence="2 3">
    <name type="scientific">Xenopus laevis</name>
    <name type="common">African clawed frog</name>
    <dbReference type="NCBI Taxonomy" id="8355"/>
    <lineage>
        <taxon>Eukaryota</taxon>
        <taxon>Metazoa</taxon>
        <taxon>Chordata</taxon>
        <taxon>Craniata</taxon>
        <taxon>Vertebrata</taxon>
        <taxon>Euteleostomi</taxon>
        <taxon>Amphibia</taxon>
        <taxon>Batrachia</taxon>
        <taxon>Anura</taxon>
        <taxon>Pipoidea</taxon>
        <taxon>Pipidae</taxon>
        <taxon>Xenopodinae</taxon>
        <taxon>Xenopus</taxon>
        <taxon>Xenopus</taxon>
    </lineage>
</organism>
<proteinExistence type="predicted"/>
<reference evidence="3" key="1">
    <citation type="journal article" date="2016" name="Nature">
        <title>Genome evolution in the allotetraploid frog Xenopus laevis.</title>
        <authorList>
            <person name="Session A.M."/>
            <person name="Uno Y."/>
            <person name="Kwon T."/>
            <person name="Chapman J.A."/>
            <person name="Toyoda A."/>
            <person name="Takahashi S."/>
            <person name="Fukui A."/>
            <person name="Hikosaka A."/>
            <person name="Suzuki A."/>
            <person name="Kondo M."/>
            <person name="van Heeringen S.J."/>
            <person name="Quigley I."/>
            <person name="Heinz S."/>
            <person name="Ogino H."/>
            <person name="Ochi H."/>
            <person name="Hellsten U."/>
            <person name="Lyons J.B."/>
            <person name="Simakov O."/>
            <person name="Putnam N."/>
            <person name="Stites J."/>
            <person name="Kuroki Y."/>
            <person name="Tanaka T."/>
            <person name="Michiue T."/>
            <person name="Watanabe M."/>
            <person name="Bogdanovic O."/>
            <person name="Lister R."/>
            <person name="Georgiou G."/>
            <person name="Paranjpe S.S."/>
            <person name="van Kruijsbergen I."/>
            <person name="Shu S."/>
            <person name="Carlson J."/>
            <person name="Kinoshita T."/>
            <person name="Ohta Y."/>
            <person name="Mawaribuchi S."/>
            <person name="Jenkins J."/>
            <person name="Grimwood J."/>
            <person name="Schmutz J."/>
            <person name="Mitros T."/>
            <person name="Mozaffari S.V."/>
            <person name="Suzuki Y."/>
            <person name="Haramoto Y."/>
            <person name="Yamamoto T.S."/>
            <person name="Takagi C."/>
            <person name="Heald R."/>
            <person name="Miller K."/>
            <person name="Haudenschild C."/>
            <person name="Kitzman J."/>
            <person name="Nakayama T."/>
            <person name="Izutsu Y."/>
            <person name="Robert J."/>
            <person name="Fortriede J."/>
            <person name="Burns K."/>
            <person name="Lotay V."/>
            <person name="Karimi K."/>
            <person name="Yasuoka Y."/>
            <person name="Dichmann D.S."/>
            <person name="Flajnik M.F."/>
            <person name="Houston D.W."/>
            <person name="Shendure J."/>
            <person name="DuPasquier L."/>
            <person name="Vize P.D."/>
            <person name="Zorn A.M."/>
            <person name="Ito M."/>
            <person name="Marcotte E.M."/>
            <person name="Wallingford J.B."/>
            <person name="Ito Y."/>
            <person name="Asashima M."/>
            <person name="Ueno N."/>
            <person name="Matsuda Y."/>
            <person name="Veenstra G.J."/>
            <person name="Fujiyama A."/>
            <person name="Harland R.M."/>
            <person name="Taira M."/>
            <person name="Rokhsar D.S."/>
        </authorList>
    </citation>
    <scope>NUCLEOTIDE SEQUENCE [LARGE SCALE GENOMIC DNA]</scope>
    <source>
        <strain evidence="3">J</strain>
    </source>
</reference>
<name>A0A974HZN4_XENLA</name>